<dbReference type="GO" id="GO:0004519">
    <property type="term" value="F:endonuclease activity"/>
    <property type="evidence" value="ECO:0007669"/>
    <property type="project" value="UniProtKB-KW"/>
</dbReference>
<dbReference type="EMBL" id="SNVV01000005">
    <property type="protein sequence ID" value="TDN53363.1"/>
    <property type="molecule type" value="Genomic_DNA"/>
</dbReference>
<dbReference type="RefSeq" id="WP_133589913.1">
    <property type="nucleotide sequence ID" value="NZ_SNVV01000005.1"/>
</dbReference>
<keyword evidence="2" id="KW-0378">Hydrolase</keyword>
<accession>A0A4R6E642</accession>
<dbReference type="CDD" id="cd06260">
    <property type="entry name" value="DUF820-like"/>
    <property type="match status" value="1"/>
</dbReference>
<dbReference type="AlphaFoldDB" id="A0A4R6E642"/>
<dbReference type="PANTHER" id="PTHR36558">
    <property type="entry name" value="GLR1098 PROTEIN"/>
    <property type="match status" value="1"/>
</dbReference>
<dbReference type="InterPro" id="IPR012296">
    <property type="entry name" value="Nuclease_put_TT1808"/>
</dbReference>
<dbReference type="PANTHER" id="PTHR36558:SF1">
    <property type="entry name" value="RESTRICTION ENDONUCLEASE DOMAIN-CONTAINING PROTEIN-RELATED"/>
    <property type="match status" value="1"/>
</dbReference>
<keyword evidence="2" id="KW-0255">Endonuclease</keyword>
<feature type="domain" description="Putative restriction endonuclease" evidence="1">
    <location>
        <begin position="13"/>
        <end position="166"/>
    </location>
</feature>
<protein>
    <submittedName>
        <fullName evidence="2">Uma2 family endonuclease</fullName>
    </submittedName>
</protein>
<sequence length="201" mass="22271">MGYAQQGSPLTAAEYLAWEETQEQRHEYLHGEVFAMAGAEDRHVTVALNIAMALRQHLRGSACQTYISDMRLHVEAAKAYFYPDVMVTCDPADQASRLFKAHPLLVVEVLSPATGNYDRGDKFAHYRRLASLREYVLVDIDRRATDVYRKGSDGLWVLHPYAGEEAVEFASVDLRLAAGELFADIGEVAEVAAASPPLQGN</sequence>
<organism evidence="2 3">
    <name type="scientific">Azoarcus indigens</name>
    <dbReference type="NCBI Taxonomy" id="29545"/>
    <lineage>
        <taxon>Bacteria</taxon>
        <taxon>Pseudomonadati</taxon>
        <taxon>Pseudomonadota</taxon>
        <taxon>Betaproteobacteria</taxon>
        <taxon>Rhodocyclales</taxon>
        <taxon>Zoogloeaceae</taxon>
        <taxon>Azoarcus</taxon>
    </lineage>
</organism>
<dbReference type="InterPro" id="IPR008538">
    <property type="entry name" value="Uma2"/>
</dbReference>
<keyword evidence="2" id="KW-0540">Nuclease</keyword>
<evidence type="ECO:0000259" key="1">
    <source>
        <dbReference type="Pfam" id="PF05685"/>
    </source>
</evidence>
<dbReference type="OrthoDB" id="9799703at2"/>
<name>A0A4R6E642_9RHOO</name>
<dbReference type="InterPro" id="IPR011335">
    <property type="entry name" value="Restrct_endonuc-II-like"/>
</dbReference>
<evidence type="ECO:0000313" key="2">
    <source>
        <dbReference type="EMBL" id="TDN53363.1"/>
    </source>
</evidence>
<dbReference type="Gene3D" id="3.90.1570.10">
    <property type="entry name" value="tt1808, chain A"/>
    <property type="match status" value="1"/>
</dbReference>
<dbReference type="SUPFAM" id="SSF52980">
    <property type="entry name" value="Restriction endonuclease-like"/>
    <property type="match status" value="1"/>
</dbReference>
<evidence type="ECO:0000313" key="3">
    <source>
        <dbReference type="Proteomes" id="UP000295129"/>
    </source>
</evidence>
<keyword evidence="3" id="KW-1185">Reference proteome</keyword>
<reference evidence="2 3" key="1">
    <citation type="submission" date="2019-03" db="EMBL/GenBank/DDBJ databases">
        <title>Genomic Encyclopedia of Type Strains, Phase IV (KMG-IV): sequencing the most valuable type-strain genomes for metagenomic binning, comparative biology and taxonomic classification.</title>
        <authorList>
            <person name="Goeker M."/>
        </authorList>
    </citation>
    <scope>NUCLEOTIDE SEQUENCE [LARGE SCALE GENOMIC DNA]</scope>
    <source>
        <strain evidence="2 3">DSM 12121</strain>
    </source>
</reference>
<dbReference type="Pfam" id="PF05685">
    <property type="entry name" value="Uma2"/>
    <property type="match status" value="1"/>
</dbReference>
<dbReference type="Proteomes" id="UP000295129">
    <property type="component" value="Unassembled WGS sequence"/>
</dbReference>
<comment type="caution">
    <text evidence="2">The sequence shown here is derived from an EMBL/GenBank/DDBJ whole genome shotgun (WGS) entry which is preliminary data.</text>
</comment>
<gene>
    <name evidence="2" type="ORF">C7389_10536</name>
</gene>
<proteinExistence type="predicted"/>